<reference evidence="3" key="1">
    <citation type="submission" date="2022-03" db="EMBL/GenBank/DDBJ databases">
        <title>Streptomyces 7R015 and 7R016 isolated from Barleria lupulina in Thailand.</title>
        <authorList>
            <person name="Kanchanasin P."/>
            <person name="Phongsopitanun W."/>
            <person name="Tanasupawat S."/>
        </authorList>
    </citation>
    <scope>NUCLEOTIDE SEQUENCE</scope>
    <source>
        <strain evidence="3">7R016</strain>
    </source>
</reference>
<dbReference type="RefSeq" id="WP_016436379.1">
    <property type="nucleotide sequence ID" value="NZ_JALDAX010000005.1"/>
</dbReference>
<dbReference type="PANTHER" id="PTHR41282:SF1">
    <property type="entry name" value="CONSERVED TRANSMEMBRANE PROTEIN-RELATED"/>
    <property type="match status" value="1"/>
</dbReference>
<dbReference type="PANTHER" id="PTHR41282">
    <property type="entry name" value="CONSERVED TRANSMEMBRANE PROTEIN-RELATED"/>
    <property type="match status" value="1"/>
</dbReference>
<keyword evidence="2" id="KW-0812">Transmembrane</keyword>
<evidence type="ECO:0000256" key="1">
    <source>
        <dbReference type="SAM" id="MobiDB-lite"/>
    </source>
</evidence>
<feature type="transmembrane region" description="Helical" evidence="2">
    <location>
        <begin position="286"/>
        <end position="309"/>
    </location>
</feature>
<feature type="transmembrane region" description="Helical" evidence="2">
    <location>
        <begin position="127"/>
        <end position="146"/>
    </location>
</feature>
<dbReference type="Proteomes" id="UP001165270">
    <property type="component" value="Unassembled WGS sequence"/>
</dbReference>
<accession>A0ABS9XJF7</accession>
<gene>
    <name evidence="3" type="ORF">MQN93_14960</name>
</gene>
<feature type="transmembrane region" description="Helical" evidence="2">
    <location>
        <begin position="179"/>
        <end position="200"/>
    </location>
</feature>
<evidence type="ECO:0000313" key="4">
    <source>
        <dbReference type="Proteomes" id="UP001165270"/>
    </source>
</evidence>
<feature type="transmembrane region" description="Helical" evidence="2">
    <location>
        <begin position="94"/>
        <end position="115"/>
    </location>
</feature>
<comment type="caution">
    <text evidence="3">The sequence shown here is derived from an EMBL/GenBank/DDBJ whole genome shotgun (WGS) entry which is preliminary data.</text>
</comment>
<feature type="region of interest" description="Disordered" evidence="1">
    <location>
        <begin position="1"/>
        <end position="86"/>
    </location>
</feature>
<organism evidence="3 4">
    <name type="scientific">Streptomyces spinosisporus</name>
    <dbReference type="NCBI Taxonomy" id="2927582"/>
    <lineage>
        <taxon>Bacteria</taxon>
        <taxon>Bacillati</taxon>
        <taxon>Actinomycetota</taxon>
        <taxon>Actinomycetes</taxon>
        <taxon>Kitasatosporales</taxon>
        <taxon>Streptomycetaceae</taxon>
        <taxon>Streptomyces</taxon>
    </lineage>
</organism>
<name>A0ABS9XJF7_9ACTN</name>
<dbReference type="PIRSF" id="PIRSF009160">
    <property type="entry name" value="UCP009160"/>
    <property type="match status" value="1"/>
</dbReference>
<protein>
    <submittedName>
        <fullName evidence="3">Bax inhibitor-1/YccA family protein</fullName>
    </submittedName>
</protein>
<evidence type="ECO:0000313" key="3">
    <source>
        <dbReference type="EMBL" id="MCI3241017.1"/>
    </source>
</evidence>
<dbReference type="InterPro" id="IPR010539">
    <property type="entry name" value="BaxI_1-like"/>
</dbReference>
<dbReference type="Pfam" id="PF12811">
    <property type="entry name" value="BaxI_1"/>
    <property type="match status" value="1"/>
</dbReference>
<feature type="transmembrane region" description="Helical" evidence="2">
    <location>
        <begin position="247"/>
        <end position="266"/>
    </location>
</feature>
<keyword evidence="2" id="KW-0472">Membrane</keyword>
<sequence>MRSRNPVFSRRGFSRDNGYAGFNAAPQAGGQAVGTQGNPYAQGNPYGQGNPYAQPAGDPYAQNPYAQNPYAQQGLQGAPPQAPATTGRMTMDDVVLRTATTLGTLIVTAALAWALLPVDDANINRSYGIGIGAALIGMVLAFVQSFKRKASPALILSYAAFEGVFLGVVSSIVDNRIASGAAMQAVIGTMAVFAGVLVAYKAGWIRVNRRFYGFVMAAALGFVLLMVVNLLFAVFGGGDGLGFRSGPLGIVFGVIGILLGACFLALDFKQVEDGIAYGAPKDEAWLAAFGLTLTLVWIYMEFLRIIAILNSND</sequence>
<feature type="transmembrane region" description="Helical" evidence="2">
    <location>
        <begin position="212"/>
        <end position="235"/>
    </location>
</feature>
<dbReference type="EMBL" id="JALDAX010000005">
    <property type="protein sequence ID" value="MCI3241017.1"/>
    <property type="molecule type" value="Genomic_DNA"/>
</dbReference>
<keyword evidence="2" id="KW-1133">Transmembrane helix</keyword>
<evidence type="ECO:0000256" key="2">
    <source>
        <dbReference type="SAM" id="Phobius"/>
    </source>
</evidence>
<proteinExistence type="predicted"/>
<keyword evidence="4" id="KW-1185">Reference proteome</keyword>
<feature type="compositionally biased region" description="Low complexity" evidence="1">
    <location>
        <begin position="69"/>
        <end position="79"/>
    </location>
</feature>
<feature type="compositionally biased region" description="Polar residues" evidence="1">
    <location>
        <begin position="33"/>
        <end position="47"/>
    </location>
</feature>
<feature type="transmembrane region" description="Helical" evidence="2">
    <location>
        <begin position="153"/>
        <end position="173"/>
    </location>
</feature>